<feature type="non-terminal residue" evidence="1">
    <location>
        <position position="215"/>
    </location>
</feature>
<gene>
    <name evidence="1" type="primary">ORF64</name>
</gene>
<dbReference type="EMBL" id="KX024479">
    <property type="protein sequence ID" value="AOT85962.1"/>
    <property type="molecule type" value="Genomic_DNA"/>
</dbReference>
<feature type="non-terminal residue" evidence="1">
    <location>
        <position position="1"/>
    </location>
</feature>
<reference evidence="1" key="1">
    <citation type="submission" date="2016-04" db="EMBL/GenBank/DDBJ databases">
        <title>Endemic infection of stranded Southern sea otters (Enhydra lutris nereis) with novel parvovirus, polyomavirus and adenovirus.</title>
        <authorList>
            <person name="Siqueira J.D."/>
            <person name="Miller M."/>
            <person name="Ng T.F.F."/>
            <person name="Li L."/>
            <person name="Dodd E."/>
            <person name="Batac F."/>
            <person name="Delwart E."/>
        </authorList>
    </citation>
    <scope>NUCLEOTIDE SEQUENCE</scope>
    <source>
        <strain evidence="1">SO130911</strain>
    </source>
</reference>
<name>A0A1D8H0C0_9VIRU</name>
<evidence type="ECO:0000313" key="1">
    <source>
        <dbReference type="EMBL" id="AOT85962.1"/>
    </source>
</evidence>
<sequence length="215" mass="24498">NYTASLMIRDTLDSLKKKNVLSLDETQLLAFQTFMTYTTVPGNDDLAKIIVTMSNIEKQMETESTQDGWTSILTNINNTKSLLATANINGSTKKELYNIVHKLLKESKDEYAKIAIRNYKELVDTANPQNQNEINRLIDKAPNEKLKKYAELAFKNKQKSMSQTSSQPTAMIIENATQQKGEQAWNKIQSAFQNFNFEILNAEDWLAISAEYARE</sequence>
<accession>A0A1D8H0C0</accession>
<protein>
    <submittedName>
        <fullName evidence="1">Large tegument protein</fullName>
    </submittedName>
</protein>
<proteinExistence type="predicted"/>
<organism evidence="1">
    <name type="scientific">Sea otter herpesvirus</name>
    <dbReference type="NCBI Taxonomy" id="1906351"/>
    <lineage>
        <taxon>Viruses</taxon>
        <taxon>Duplodnaviria</taxon>
        <taxon>Heunggongvirae</taxon>
        <taxon>Peploviricota</taxon>
        <taxon>Herviviricetes</taxon>
        <taxon>Herpesvirales</taxon>
    </lineage>
</organism>